<dbReference type="Proteomes" id="UP001596067">
    <property type="component" value="Unassembled WGS sequence"/>
</dbReference>
<dbReference type="InterPro" id="IPR035919">
    <property type="entry name" value="EAL_sf"/>
</dbReference>
<sequence>MPGQNEGADAHHSGVRHEEPHQHGHRLSPLRRPADGATADGTTGLALDDSRGVDGIPGIDGALGIDGVIGALDLRGTHDAAAVGVAGGPVGTDPLLCPTCSAPLATGSHRPTDGAGLPTGGNDPLLAALSASESRFRAAFCDAGIGMALIDPDDRIIEVNPAFAALIGCTSGDLVRTHIHEVVDPDGMPDRLFPELVRGKRERLRVEKQLKHREGRTVWSKVTISLIRDGSGNPLYTLAMVEDITEQRRLGDRLEYQALHDPLTRLPNRTLFFERLDAACLAIAGPVAGDVALDVADHGAVTVADPAAVPAAQPVEGGRPVEGGPTGADAQAGAGGTAGERRVGVCYLDLDGFAAINETLGHHIGDQLLIAVATRLRRGFSEPGARLVARMGGDEFAVLVTDSQGSDQLTALAARILEALERPFDVAGHRLVVTASVGVVERSVHETTPTDLVKDADATLYWSKADGRARWTLYDPDRGAHQLTRQLLATALRPALERGEFTIEYQPLVGLADGAVHGAEALVRWRHPRYGTLSPDRFIPLAEESGAIVPLGKWVLEESCRQAKRWLTEFPDTETFVSVNLAARQIWDSDVVADVAQALESTGLPARLLQLEITESALLGPGGRPLQALQALADMGVRIAIDDFGTGYSNLAYLSRLPVHVLKLDGTFIEGFRDPAPAGRPELAALSSRRSDADEQIVGAMVQLAHTLGLTVTAEGIESAAQAERLRLTGCDTAQGWYFARPGEAERVAAILRENRLGAESR</sequence>
<evidence type="ECO:0000259" key="2">
    <source>
        <dbReference type="PROSITE" id="PS50112"/>
    </source>
</evidence>
<dbReference type="InterPro" id="IPR000014">
    <property type="entry name" value="PAS"/>
</dbReference>
<dbReference type="PROSITE" id="PS50883">
    <property type="entry name" value="EAL"/>
    <property type="match status" value="1"/>
</dbReference>
<evidence type="ECO:0000313" key="7">
    <source>
        <dbReference type="Proteomes" id="UP001596067"/>
    </source>
</evidence>
<dbReference type="InterPro" id="IPR001633">
    <property type="entry name" value="EAL_dom"/>
</dbReference>
<feature type="domain" description="PAC" evidence="3">
    <location>
        <begin position="204"/>
        <end position="256"/>
    </location>
</feature>
<dbReference type="NCBIfam" id="TIGR00254">
    <property type="entry name" value="GGDEF"/>
    <property type="match status" value="1"/>
</dbReference>
<dbReference type="SMART" id="SM00086">
    <property type="entry name" value="PAC"/>
    <property type="match status" value="1"/>
</dbReference>
<feature type="region of interest" description="Disordered" evidence="1">
    <location>
        <begin position="1"/>
        <end position="50"/>
    </location>
</feature>
<dbReference type="Gene3D" id="3.30.450.20">
    <property type="entry name" value="PAS domain"/>
    <property type="match status" value="1"/>
</dbReference>
<dbReference type="Pfam" id="PF00990">
    <property type="entry name" value="GGDEF"/>
    <property type="match status" value="1"/>
</dbReference>
<dbReference type="SUPFAM" id="SSF55785">
    <property type="entry name" value="PYP-like sensor domain (PAS domain)"/>
    <property type="match status" value="1"/>
</dbReference>
<evidence type="ECO:0000259" key="3">
    <source>
        <dbReference type="PROSITE" id="PS50113"/>
    </source>
</evidence>
<feature type="region of interest" description="Disordered" evidence="1">
    <location>
        <begin position="311"/>
        <end position="336"/>
    </location>
</feature>
<dbReference type="InterPro" id="IPR001610">
    <property type="entry name" value="PAC"/>
</dbReference>
<accession>A0ABW1ERW0</accession>
<dbReference type="Gene3D" id="3.20.20.450">
    <property type="entry name" value="EAL domain"/>
    <property type="match status" value="1"/>
</dbReference>
<dbReference type="EMBL" id="JBHSOD010000006">
    <property type="protein sequence ID" value="MFC5884778.1"/>
    <property type="molecule type" value="Genomic_DNA"/>
</dbReference>
<evidence type="ECO:0000313" key="6">
    <source>
        <dbReference type="EMBL" id="MFC5884778.1"/>
    </source>
</evidence>
<name>A0ABW1ERW0_9ACTN</name>
<comment type="caution">
    <text evidence="6">The sequence shown here is derived from an EMBL/GenBank/DDBJ whole genome shotgun (WGS) entry which is preliminary data.</text>
</comment>
<dbReference type="PANTHER" id="PTHR44757">
    <property type="entry name" value="DIGUANYLATE CYCLASE DGCP"/>
    <property type="match status" value="1"/>
</dbReference>
<dbReference type="RefSeq" id="WP_313763895.1">
    <property type="nucleotide sequence ID" value="NZ_BAAAVH010000034.1"/>
</dbReference>
<evidence type="ECO:0000259" key="4">
    <source>
        <dbReference type="PROSITE" id="PS50883"/>
    </source>
</evidence>
<feature type="compositionally biased region" description="Basic and acidic residues" evidence="1">
    <location>
        <begin position="8"/>
        <end position="22"/>
    </location>
</feature>
<dbReference type="SMART" id="SM00052">
    <property type="entry name" value="EAL"/>
    <property type="match status" value="1"/>
</dbReference>
<dbReference type="InterPro" id="IPR035965">
    <property type="entry name" value="PAS-like_dom_sf"/>
</dbReference>
<dbReference type="Pfam" id="PF13426">
    <property type="entry name" value="PAS_9"/>
    <property type="match status" value="1"/>
</dbReference>
<dbReference type="NCBIfam" id="TIGR00229">
    <property type="entry name" value="sensory_box"/>
    <property type="match status" value="1"/>
</dbReference>
<dbReference type="PANTHER" id="PTHR44757:SF2">
    <property type="entry name" value="BIOFILM ARCHITECTURE MAINTENANCE PROTEIN MBAA"/>
    <property type="match status" value="1"/>
</dbReference>
<dbReference type="Pfam" id="PF00563">
    <property type="entry name" value="EAL"/>
    <property type="match status" value="1"/>
</dbReference>
<feature type="domain" description="EAL" evidence="4">
    <location>
        <begin position="485"/>
        <end position="756"/>
    </location>
</feature>
<dbReference type="SUPFAM" id="SSF55073">
    <property type="entry name" value="Nucleotide cyclase"/>
    <property type="match status" value="1"/>
</dbReference>
<dbReference type="InterPro" id="IPR000160">
    <property type="entry name" value="GGDEF_dom"/>
</dbReference>
<dbReference type="PROSITE" id="PS50112">
    <property type="entry name" value="PAS"/>
    <property type="match status" value="1"/>
</dbReference>
<keyword evidence="7" id="KW-1185">Reference proteome</keyword>
<proteinExistence type="predicted"/>
<reference evidence="7" key="1">
    <citation type="journal article" date="2019" name="Int. J. Syst. Evol. Microbiol.">
        <title>The Global Catalogue of Microorganisms (GCM) 10K type strain sequencing project: providing services to taxonomists for standard genome sequencing and annotation.</title>
        <authorList>
            <consortium name="The Broad Institute Genomics Platform"/>
            <consortium name="The Broad Institute Genome Sequencing Center for Infectious Disease"/>
            <person name="Wu L."/>
            <person name="Ma J."/>
        </authorList>
    </citation>
    <scope>NUCLEOTIDE SEQUENCE [LARGE SCALE GENOMIC DNA]</scope>
    <source>
        <strain evidence="7">CGMCC 4.1469</strain>
    </source>
</reference>
<feature type="domain" description="PAS" evidence="2">
    <location>
        <begin position="132"/>
        <end position="186"/>
    </location>
</feature>
<dbReference type="InterPro" id="IPR029787">
    <property type="entry name" value="Nucleotide_cyclase"/>
</dbReference>
<dbReference type="InterPro" id="IPR052155">
    <property type="entry name" value="Biofilm_reg_signaling"/>
</dbReference>
<dbReference type="CDD" id="cd01948">
    <property type="entry name" value="EAL"/>
    <property type="match status" value="1"/>
</dbReference>
<evidence type="ECO:0000256" key="1">
    <source>
        <dbReference type="SAM" id="MobiDB-lite"/>
    </source>
</evidence>
<dbReference type="CDD" id="cd00130">
    <property type="entry name" value="PAS"/>
    <property type="match status" value="1"/>
</dbReference>
<evidence type="ECO:0000259" key="5">
    <source>
        <dbReference type="PROSITE" id="PS50887"/>
    </source>
</evidence>
<dbReference type="SMART" id="SM00267">
    <property type="entry name" value="GGDEF"/>
    <property type="match status" value="1"/>
</dbReference>
<organism evidence="6 7">
    <name type="scientific">Kitasatospora aburaviensis</name>
    <dbReference type="NCBI Taxonomy" id="67265"/>
    <lineage>
        <taxon>Bacteria</taxon>
        <taxon>Bacillati</taxon>
        <taxon>Actinomycetota</taxon>
        <taxon>Actinomycetes</taxon>
        <taxon>Kitasatosporales</taxon>
        <taxon>Streptomycetaceae</taxon>
        <taxon>Kitasatospora</taxon>
    </lineage>
</organism>
<dbReference type="Gene3D" id="3.30.70.270">
    <property type="match status" value="1"/>
</dbReference>
<protein>
    <submittedName>
        <fullName evidence="6">Bifunctional diguanylate cyclase/phosphodiesterase</fullName>
    </submittedName>
</protein>
<feature type="domain" description="GGDEF" evidence="5">
    <location>
        <begin position="341"/>
        <end position="476"/>
    </location>
</feature>
<dbReference type="PROSITE" id="PS50887">
    <property type="entry name" value="GGDEF"/>
    <property type="match status" value="1"/>
</dbReference>
<dbReference type="SMART" id="SM00091">
    <property type="entry name" value="PAS"/>
    <property type="match status" value="1"/>
</dbReference>
<gene>
    <name evidence="6" type="ORF">ACFP0N_07280</name>
</gene>
<dbReference type="InterPro" id="IPR043128">
    <property type="entry name" value="Rev_trsase/Diguanyl_cyclase"/>
</dbReference>
<dbReference type="PROSITE" id="PS50113">
    <property type="entry name" value="PAC"/>
    <property type="match status" value="1"/>
</dbReference>
<dbReference type="SUPFAM" id="SSF141868">
    <property type="entry name" value="EAL domain-like"/>
    <property type="match status" value="1"/>
</dbReference>
<dbReference type="InterPro" id="IPR000700">
    <property type="entry name" value="PAS-assoc_C"/>
</dbReference>
<dbReference type="CDD" id="cd01949">
    <property type="entry name" value="GGDEF"/>
    <property type="match status" value="1"/>
</dbReference>